<evidence type="ECO:0000259" key="8">
    <source>
        <dbReference type="Pfam" id="PF09093"/>
    </source>
</evidence>
<dbReference type="InterPro" id="IPR015176">
    <property type="entry name" value="Lyase_N"/>
</dbReference>
<organism evidence="9 10">
    <name type="scientific">Coprobacter fastidiosus</name>
    <dbReference type="NCBI Taxonomy" id="1099853"/>
    <lineage>
        <taxon>Bacteria</taxon>
        <taxon>Pseudomonadati</taxon>
        <taxon>Bacteroidota</taxon>
        <taxon>Bacteroidia</taxon>
        <taxon>Bacteroidales</taxon>
        <taxon>Barnesiellaceae</taxon>
        <taxon>Coprobacter</taxon>
    </lineage>
</organism>
<reference evidence="9 10" key="1">
    <citation type="journal article" date="2018" name="Nat. Biotechnol.">
        <title>A standardized bacterial taxonomy based on genome phylogeny substantially revises the tree of life.</title>
        <authorList>
            <person name="Parks D.H."/>
            <person name="Chuvochina M."/>
            <person name="Waite D.W."/>
            <person name="Rinke C."/>
            <person name="Skarshewski A."/>
            <person name="Chaumeil P.A."/>
            <person name="Hugenholtz P."/>
        </authorList>
    </citation>
    <scope>NUCLEOTIDE SEQUENCE [LARGE SCALE GENOMIC DNA]</scope>
    <source>
        <strain evidence="9">UBA11482</strain>
    </source>
</reference>
<evidence type="ECO:0000256" key="3">
    <source>
        <dbReference type="ARBA" id="ARBA00011245"/>
    </source>
</evidence>
<dbReference type="InterPro" id="IPR026444">
    <property type="entry name" value="Secre_tail"/>
</dbReference>
<evidence type="ECO:0000313" key="9">
    <source>
        <dbReference type="EMBL" id="HBJ07501.1"/>
    </source>
</evidence>
<comment type="similarity">
    <text evidence="2">Belongs to the polysaccharide lyase 8 family.</text>
</comment>
<dbReference type="GO" id="GO:0042597">
    <property type="term" value="C:periplasmic space"/>
    <property type="evidence" value="ECO:0007669"/>
    <property type="project" value="TreeGrafter"/>
</dbReference>
<dbReference type="InterPro" id="IPR011013">
    <property type="entry name" value="Gal_mutarotase_sf_dom"/>
</dbReference>
<dbReference type="Pfam" id="PF09093">
    <property type="entry name" value="Lyase_catalyt"/>
    <property type="match status" value="1"/>
</dbReference>
<accession>A0A354LZ12</accession>
<dbReference type="AlphaFoldDB" id="A0A354LZ12"/>
<evidence type="ECO:0000256" key="2">
    <source>
        <dbReference type="ARBA" id="ARBA00006699"/>
    </source>
</evidence>
<gene>
    <name evidence="9" type="ORF">DDY73_00705</name>
</gene>
<dbReference type="GO" id="GO:0030246">
    <property type="term" value="F:carbohydrate binding"/>
    <property type="evidence" value="ECO:0007669"/>
    <property type="project" value="InterPro"/>
</dbReference>
<dbReference type="NCBIfam" id="TIGR04183">
    <property type="entry name" value="Por_Secre_tail"/>
    <property type="match status" value="1"/>
</dbReference>
<dbReference type="InterPro" id="IPR015177">
    <property type="entry name" value="Lyase_catalyt"/>
</dbReference>
<dbReference type="InterPro" id="IPR003159">
    <property type="entry name" value="Lyase_8_central_dom"/>
</dbReference>
<comment type="subunit">
    <text evidence="3">Monomer.</text>
</comment>
<dbReference type="Gene3D" id="1.50.10.100">
    <property type="entry name" value="Chondroitin AC/alginate lyase"/>
    <property type="match status" value="1"/>
</dbReference>
<dbReference type="PANTHER" id="PTHR37322">
    <property type="match status" value="1"/>
</dbReference>
<dbReference type="EMBL" id="DNWC01000012">
    <property type="protein sequence ID" value="HBJ07501.1"/>
    <property type="molecule type" value="Genomic_DNA"/>
</dbReference>
<dbReference type="InterPro" id="IPR008979">
    <property type="entry name" value="Galactose-bd-like_sf"/>
</dbReference>
<comment type="cofactor">
    <cofactor evidence="1">
        <name>Ca(2+)</name>
        <dbReference type="ChEBI" id="CHEBI:29108"/>
    </cofactor>
</comment>
<dbReference type="SUPFAM" id="SSF48230">
    <property type="entry name" value="Chondroitin AC/alginate lyase"/>
    <property type="match status" value="1"/>
</dbReference>
<dbReference type="InterPro" id="IPR008929">
    <property type="entry name" value="Chondroitin_lyas"/>
</dbReference>
<evidence type="ECO:0000256" key="4">
    <source>
        <dbReference type="ARBA" id="ARBA00022837"/>
    </source>
</evidence>
<dbReference type="GO" id="GO:0005975">
    <property type="term" value="P:carbohydrate metabolic process"/>
    <property type="evidence" value="ECO:0007669"/>
    <property type="project" value="InterPro"/>
</dbReference>
<dbReference type="SUPFAM" id="SSF74650">
    <property type="entry name" value="Galactose mutarotase-like"/>
    <property type="match status" value="1"/>
</dbReference>
<dbReference type="PANTHER" id="PTHR37322:SF3">
    <property type="entry name" value="CHONDROITIN SULFATE ABC EXOLYASE"/>
    <property type="match status" value="1"/>
</dbReference>
<dbReference type="InterPro" id="IPR039174">
    <property type="entry name" value="Chondroitin_ABC_lyase"/>
</dbReference>
<evidence type="ECO:0000259" key="6">
    <source>
        <dbReference type="Pfam" id="PF02278"/>
    </source>
</evidence>
<dbReference type="GO" id="GO:0005576">
    <property type="term" value="C:extracellular region"/>
    <property type="evidence" value="ECO:0007669"/>
    <property type="project" value="InterPro"/>
</dbReference>
<comment type="caution">
    <text evidence="9">The sequence shown here is derived from an EMBL/GenBank/DDBJ whole genome shotgun (WGS) entry which is preliminary data.</text>
</comment>
<evidence type="ECO:0000313" key="10">
    <source>
        <dbReference type="Proteomes" id="UP000262954"/>
    </source>
</evidence>
<evidence type="ECO:0000256" key="5">
    <source>
        <dbReference type="ARBA" id="ARBA00023239"/>
    </source>
</evidence>
<dbReference type="Pfam" id="PF02278">
    <property type="entry name" value="Lyase_8"/>
    <property type="match status" value="1"/>
</dbReference>
<dbReference type="Gene3D" id="2.70.98.10">
    <property type="match status" value="1"/>
</dbReference>
<dbReference type="Gene3D" id="2.60.120.430">
    <property type="entry name" value="Galactose-binding lectin"/>
    <property type="match status" value="1"/>
</dbReference>
<dbReference type="GO" id="GO:0006027">
    <property type="term" value="P:glycosaminoglycan catabolic process"/>
    <property type="evidence" value="ECO:0007669"/>
    <property type="project" value="InterPro"/>
</dbReference>
<feature type="domain" description="Polysaccharide lyase family 8 central" evidence="6">
    <location>
        <begin position="581"/>
        <end position="836"/>
    </location>
</feature>
<dbReference type="SUPFAM" id="SSF49785">
    <property type="entry name" value="Galactose-binding domain-like"/>
    <property type="match status" value="1"/>
</dbReference>
<keyword evidence="5" id="KW-0456">Lyase</keyword>
<dbReference type="SUPFAM" id="SSF49863">
    <property type="entry name" value="Hyaluronate lyase-like, C-terminal domain"/>
    <property type="match status" value="1"/>
</dbReference>
<dbReference type="InterPro" id="IPR014718">
    <property type="entry name" value="GH-type_carb-bd"/>
</dbReference>
<proteinExistence type="inferred from homology"/>
<dbReference type="GO" id="GO:0016837">
    <property type="term" value="F:carbon-oxygen lyase activity, acting on polysaccharides"/>
    <property type="evidence" value="ECO:0007669"/>
    <property type="project" value="TreeGrafter"/>
</dbReference>
<sequence>MKKIFISFFVFIFSVSVYGIQYDFEDGVIPTTINDIQKGTLSVSSDHAKMGTKSLRWDWTATGALFRVNDEVNIPYAIKAFSNRGGLRMWIYSPKAMPGKSLQFIFRNKTVRVYTFDFNLNFTGWRACSIAFSDMWAPGESDDVQPTQQDIDELTIKAPEGVESGTLYFDRWDFSSNINKQATPDAQIPKNNRFLTRDFWHWGRLWEWEQFSYSDELKDLVPTTSELAELREMTTTVQTALFGKVNNTTIANASSKLSAAGIKRDVSTGFISGKPLYTDQEKESGDIGCQDVNDMMLGFAMDYYFNGNSSAAENFMLVFDYALDQGYAYGSGMGTNHHFGYFNRDMPKAVWMMKDYLKSESRWDEALQLIQYWSGLAETRQPYDINRDELVDTWYTLHLPRLYAALMIEDETERFRAVKGLSEWTNGSICYTPGTIGGIKPDGTAFHHGAHYPDYASSAFGILGDYANYVNGTSFTLDASARAILKQAFMAMASYCNVKEWGIGVCGRHPFNPNECSIKSKNINAFAYLAVDGETVDKDLASNFLRIYETATATTAMNNMKKKFTALGIEKADPMQGFFTYNHAAQGVFRGGEWMVSLKGFNRYVWGAEIYYSNNRYGRYQSYGSIQILDSGDPVTEADSRFLEDGWDWNRLPGTTTIHKSWSALNSPYTDATLKQDETFAGSNNLNGTCGMFVIKLKEPSHKNFTPDFTARKSAFCFDNRIVCIGTGITNSESASNTETTLFQHAILSDDEAVEWDNTVSTDATINTTVQNADGMIFKDQTGNYYQVKEPLKVIVTKGLQTSVNNKTKAATEGKFASAYIDHGAAPSDASYEYLITIQPDDSEIVALKAEGYQPYDLLRKDDKAHIVYDRETGVTGYAFFEETTLDNDDYIVNATGEVMAMIGAPDVDGQVDMSVCDPNLNIETIDYTTSDPSRPVTHAFELKGEWSLVGDNDKVSVMSASTEGNTRLEITCQYGIPVTFRLENEALLANDKTEFRSIRVFGSNGKLCVNSDAARVRIYTLQGRMIEETEKNAGVRYFELPEGCYIVSVETSGGNVRHKVML</sequence>
<dbReference type="Gene3D" id="2.60.220.10">
    <property type="entry name" value="Polysaccharide lyase family 8-like, C-terminal"/>
    <property type="match status" value="1"/>
</dbReference>
<keyword evidence="4" id="KW-0106">Calcium</keyword>
<dbReference type="InterPro" id="IPR011071">
    <property type="entry name" value="Lyase_8-like_C"/>
</dbReference>
<dbReference type="Pfam" id="PF09092">
    <property type="entry name" value="Lyase_N"/>
    <property type="match status" value="1"/>
</dbReference>
<name>A0A354LZ12_9BACT</name>
<feature type="domain" description="Lyase N-terminal" evidence="7">
    <location>
        <begin position="22"/>
        <end position="189"/>
    </location>
</feature>
<dbReference type="Proteomes" id="UP000262954">
    <property type="component" value="Unassembled WGS sequence"/>
</dbReference>
<evidence type="ECO:0000259" key="7">
    <source>
        <dbReference type="Pfam" id="PF09092"/>
    </source>
</evidence>
<protein>
    <submittedName>
        <fullName evidence="9">Chondroitinase</fullName>
    </submittedName>
</protein>
<feature type="domain" description="Lyase catalytic" evidence="8">
    <location>
        <begin position="223"/>
        <end position="551"/>
    </location>
</feature>
<evidence type="ECO:0000256" key="1">
    <source>
        <dbReference type="ARBA" id="ARBA00001913"/>
    </source>
</evidence>